<dbReference type="Gene3D" id="3.30.70.20">
    <property type="match status" value="2"/>
</dbReference>
<dbReference type="KEGG" id="mdn:JT25_006085"/>
<dbReference type="PANTHER" id="PTHR43687:SF1">
    <property type="entry name" value="FERREDOXIN III"/>
    <property type="match status" value="1"/>
</dbReference>
<sequence length="167" mass="18290">MSDSENILKRRRFLRGKFASTHTPIRPPWAYDEAVFIERCSRCNACIDHCETGILFKGDGGFPEVDFARGECTFCQACVSHCQPGALSLSIASPWNLVAWINESCLAQNGVICMTCREQCPEQAIEIQPRLGSAALPVIDSERCNGCGACFAPCPTQSIQISEAKVL</sequence>
<dbReference type="InterPro" id="IPR050572">
    <property type="entry name" value="Fe-S_Ferredoxin"/>
</dbReference>
<comment type="subunit">
    <text evidence="6">Interacts with the cytoplasmic NapA precursor.</text>
</comment>
<dbReference type="InterPro" id="IPR004496">
    <property type="entry name" value="NapF"/>
</dbReference>
<feature type="binding site" evidence="6">
    <location>
        <position position="144"/>
    </location>
    <ligand>
        <name>[4Fe-4S] cluster</name>
        <dbReference type="ChEBI" id="CHEBI:49883"/>
        <label>3</label>
    </ligand>
</feature>
<dbReference type="Pfam" id="PF12838">
    <property type="entry name" value="Fer4_7"/>
    <property type="match status" value="2"/>
</dbReference>
<dbReference type="RefSeq" id="WP_036274299.1">
    <property type="nucleotide sequence ID" value="NZ_CP014476.1"/>
</dbReference>
<feature type="domain" description="4Fe-4S ferredoxin-type" evidence="7">
    <location>
        <begin position="61"/>
        <end position="92"/>
    </location>
</feature>
<feature type="domain" description="4Fe-4S ferredoxin-type" evidence="7">
    <location>
        <begin position="31"/>
        <end position="60"/>
    </location>
</feature>
<dbReference type="SUPFAM" id="SSF54862">
    <property type="entry name" value="4Fe-4S ferredoxins"/>
    <property type="match status" value="1"/>
</dbReference>
<proteinExistence type="inferred from homology"/>
<dbReference type="PROSITE" id="PS00198">
    <property type="entry name" value="4FE4S_FER_1"/>
    <property type="match status" value="2"/>
</dbReference>
<keyword evidence="6" id="KW-0963">Cytoplasm</keyword>
<feature type="binding site" evidence="6">
    <location>
        <position position="78"/>
    </location>
    <ligand>
        <name>[4Fe-4S] cluster</name>
        <dbReference type="ChEBI" id="CHEBI:49883"/>
        <label>2</label>
    </ligand>
</feature>
<evidence type="ECO:0000256" key="6">
    <source>
        <dbReference type="HAMAP-Rule" id="MF_02201"/>
    </source>
</evidence>
<comment type="similarity">
    <text evidence="6">Belongs to the NapF family.</text>
</comment>
<dbReference type="InterPro" id="IPR017900">
    <property type="entry name" value="4Fe4S_Fe_S_CS"/>
</dbReference>
<keyword evidence="4 6" id="KW-0408">Iron</keyword>
<reference evidence="8 9" key="1">
    <citation type="journal article" date="2015" name="Environ. Microbiol.">
        <title>Methane oxidation coupled to nitrate reduction under hypoxia by the Gammaproteobacterium Methylomonas denitrificans, sp. nov. type strain FJG1.</title>
        <authorList>
            <person name="Kits K.D."/>
            <person name="Klotz M.G."/>
            <person name="Stein L.Y."/>
        </authorList>
    </citation>
    <scope>NUCLEOTIDE SEQUENCE [LARGE SCALE GENOMIC DNA]</scope>
    <source>
        <strain evidence="8 9">FJG1</strain>
    </source>
</reference>
<feature type="binding site" evidence="6">
    <location>
        <position position="75"/>
    </location>
    <ligand>
        <name>[4Fe-4S] cluster</name>
        <dbReference type="ChEBI" id="CHEBI:49883"/>
        <label>2</label>
    </ligand>
</feature>
<accession>A0A126T1V6</accession>
<evidence type="ECO:0000256" key="4">
    <source>
        <dbReference type="ARBA" id="ARBA00023004"/>
    </source>
</evidence>
<evidence type="ECO:0000256" key="5">
    <source>
        <dbReference type="ARBA" id="ARBA00023014"/>
    </source>
</evidence>
<dbReference type="Proteomes" id="UP000030512">
    <property type="component" value="Chromosome"/>
</dbReference>
<feature type="binding site" evidence="6">
    <location>
        <position position="72"/>
    </location>
    <ligand>
        <name>[4Fe-4S] cluster</name>
        <dbReference type="ChEBI" id="CHEBI:49883"/>
        <label>2</label>
    </ligand>
</feature>
<dbReference type="GO" id="GO:0005737">
    <property type="term" value="C:cytoplasm"/>
    <property type="evidence" value="ECO:0007669"/>
    <property type="project" value="UniProtKB-SubCell"/>
</dbReference>
<keyword evidence="2 6" id="KW-0479">Metal-binding</keyword>
<dbReference type="NCBIfam" id="TIGR00402">
    <property type="entry name" value="napF"/>
    <property type="match status" value="1"/>
</dbReference>
<dbReference type="OrthoDB" id="9803192at2"/>
<feature type="binding site" evidence="6">
    <location>
        <position position="147"/>
    </location>
    <ligand>
        <name>[4Fe-4S] cluster</name>
        <dbReference type="ChEBI" id="CHEBI:49883"/>
        <label>3</label>
    </ligand>
</feature>
<gene>
    <name evidence="6" type="primary">napF</name>
    <name evidence="8" type="ORF">JT25_006085</name>
</gene>
<dbReference type="STRING" id="1538553.JT25_006085"/>
<feature type="binding site" evidence="6">
    <location>
        <position position="82"/>
    </location>
    <ligand>
        <name>[4Fe-4S] cluster</name>
        <dbReference type="ChEBI" id="CHEBI:49883"/>
        <label>2</label>
    </ligand>
</feature>
<comment type="cofactor">
    <cofactor evidence="6">
        <name>[4Fe-4S] cluster</name>
        <dbReference type="ChEBI" id="CHEBI:49883"/>
    </cofactor>
</comment>
<dbReference type="HAMAP" id="MF_02201">
    <property type="entry name" value="NapF"/>
    <property type="match status" value="1"/>
</dbReference>
<feature type="domain" description="4Fe-4S ferredoxin-type" evidence="7">
    <location>
        <begin position="135"/>
        <end position="164"/>
    </location>
</feature>
<dbReference type="PANTHER" id="PTHR43687">
    <property type="entry name" value="ADENYLYLSULFATE REDUCTASE, BETA SUBUNIT"/>
    <property type="match status" value="1"/>
</dbReference>
<evidence type="ECO:0000256" key="3">
    <source>
        <dbReference type="ARBA" id="ARBA00022737"/>
    </source>
</evidence>
<evidence type="ECO:0000259" key="7">
    <source>
        <dbReference type="PROSITE" id="PS51379"/>
    </source>
</evidence>
<evidence type="ECO:0000256" key="2">
    <source>
        <dbReference type="ARBA" id="ARBA00022723"/>
    </source>
</evidence>
<comment type="subcellular location">
    <subcellularLocation>
        <location evidence="6">Cytoplasm</location>
    </subcellularLocation>
</comment>
<protein>
    <recommendedName>
        <fullName evidence="6">Ferredoxin-type protein NapF</fullName>
    </recommendedName>
</protein>
<dbReference type="GO" id="GO:0046872">
    <property type="term" value="F:metal ion binding"/>
    <property type="evidence" value="ECO:0007669"/>
    <property type="project" value="UniProtKB-KW"/>
</dbReference>
<organism evidence="8 9">
    <name type="scientific">Methylomonas denitrificans</name>
    <dbReference type="NCBI Taxonomy" id="1538553"/>
    <lineage>
        <taxon>Bacteria</taxon>
        <taxon>Pseudomonadati</taxon>
        <taxon>Pseudomonadota</taxon>
        <taxon>Gammaproteobacteria</taxon>
        <taxon>Methylococcales</taxon>
        <taxon>Methylococcaceae</taxon>
        <taxon>Methylomonas</taxon>
    </lineage>
</organism>
<feature type="binding site" evidence="6">
    <location>
        <position position="154"/>
    </location>
    <ligand>
        <name>[4Fe-4S] cluster</name>
        <dbReference type="ChEBI" id="CHEBI:49883"/>
        <label>3</label>
    </ligand>
</feature>
<feature type="binding site" evidence="6">
    <location>
        <position position="50"/>
    </location>
    <ligand>
        <name>[4Fe-4S] cluster</name>
        <dbReference type="ChEBI" id="CHEBI:49883"/>
        <label>1</label>
    </ligand>
</feature>
<keyword evidence="3 6" id="KW-0677">Repeat</keyword>
<dbReference type="InterPro" id="IPR017896">
    <property type="entry name" value="4Fe4S_Fe-S-bd"/>
</dbReference>
<evidence type="ECO:0000256" key="1">
    <source>
        <dbReference type="ARBA" id="ARBA00022485"/>
    </source>
</evidence>
<feature type="binding site" evidence="6">
    <location>
        <position position="150"/>
    </location>
    <ligand>
        <name>[4Fe-4S] cluster</name>
        <dbReference type="ChEBI" id="CHEBI:49883"/>
        <label>3</label>
    </ligand>
</feature>
<feature type="binding site" evidence="6">
    <location>
        <position position="46"/>
    </location>
    <ligand>
        <name>[4Fe-4S] cluster</name>
        <dbReference type="ChEBI" id="CHEBI:49883"/>
        <label>1</label>
    </ligand>
</feature>
<keyword evidence="1 6" id="KW-0004">4Fe-4S</keyword>
<dbReference type="EMBL" id="CP014476">
    <property type="protein sequence ID" value="AMK76065.1"/>
    <property type="molecule type" value="Genomic_DNA"/>
</dbReference>
<dbReference type="PROSITE" id="PS51379">
    <property type="entry name" value="4FE4S_FER_2"/>
    <property type="match status" value="3"/>
</dbReference>
<dbReference type="CDD" id="cd10564">
    <property type="entry name" value="NapF_like"/>
    <property type="match status" value="1"/>
</dbReference>
<name>A0A126T1V6_9GAMM</name>
<dbReference type="AlphaFoldDB" id="A0A126T1V6"/>
<feature type="binding site" evidence="6">
    <location>
        <position position="43"/>
    </location>
    <ligand>
        <name>[4Fe-4S] cluster</name>
        <dbReference type="ChEBI" id="CHEBI:49883"/>
        <label>1</label>
    </ligand>
</feature>
<keyword evidence="9" id="KW-1185">Reference proteome</keyword>
<dbReference type="GO" id="GO:0051539">
    <property type="term" value="F:4 iron, 4 sulfur cluster binding"/>
    <property type="evidence" value="ECO:0007669"/>
    <property type="project" value="UniProtKB-UniRule"/>
</dbReference>
<evidence type="ECO:0000313" key="8">
    <source>
        <dbReference type="EMBL" id="AMK76065.1"/>
    </source>
</evidence>
<feature type="binding site" evidence="6">
    <location>
        <position position="40"/>
    </location>
    <ligand>
        <name>[4Fe-4S] cluster</name>
        <dbReference type="ChEBI" id="CHEBI:49883"/>
        <label>1</label>
    </ligand>
</feature>
<keyword evidence="5 6" id="KW-0411">Iron-sulfur</keyword>
<evidence type="ECO:0000313" key="9">
    <source>
        <dbReference type="Proteomes" id="UP000030512"/>
    </source>
</evidence>
<comment type="function">
    <text evidence="6">Could be involved in the maturation of NapA, the catalytic subunit of the periplasmic nitrate reductase, before its export into the periplasm.</text>
</comment>